<sequence length="118" mass="12014">MLAATGTAAADPAGYIPGDGRYIVGVDIAPGIYQATGSPDPTHGCDWRRLQAGSLPGDPSDPNAYIIASNYTRVTPVRVLIKPTDGAFQTTNCGSWVPSAPAPDGLWGGPSGSAGPEF</sequence>
<dbReference type="OrthoDB" id="166978at2"/>
<dbReference type="EMBL" id="RFFH01000001">
    <property type="protein sequence ID" value="RMI35814.1"/>
    <property type="molecule type" value="Genomic_DNA"/>
</dbReference>
<feature type="region of interest" description="Disordered" evidence="1">
    <location>
        <begin position="99"/>
        <end position="118"/>
    </location>
</feature>
<gene>
    <name evidence="2" type="ORF">EBN03_03585</name>
</gene>
<dbReference type="Proteomes" id="UP000279275">
    <property type="component" value="Unassembled WGS sequence"/>
</dbReference>
<reference evidence="2 3" key="1">
    <citation type="submission" date="2018-10" db="EMBL/GenBank/DDBJ databases">
        <title>Isolation from cow dung.</title>
        <authorList>
            <person name="Ling L."/>
        </authorList>
    </citation>
    <scope>NUCLEOTIDE SEQUENCE [LARGE SCALE GENOMIC DNA]</scope>
    <source>
        <strain evidence="2 3">NEAU-LL90</strain>
    </source>
</reference>
<evidence type="ECO:0000313" key="3">
    <source>
        <dbReference type="Proteomes" id="UP000279275"/>
    </source>
</evidence>
<comment type="caution">
    <text evidence="2">The sequence shown here is derived from an EMBL/GenBank/DDBJ whole genome shotgun (WGS) entry which is preliminary data.</text>
</comment>
<dbReference type="AlphaFoldDB" id="A0A3M2LEH4"/>
<evidence type="ECO:0000256" key="1">
    <source>
        <dbReference type="SAM" id="MobiDB-lite"/>
    </source>
</evidence>
<name>A0A3M2LEH4_9NOCA</name>
<keyword evidence="3" id="KW-1185">Reference proteome</keyword>
<protein>
    <submittedName>
        <fullName evidence="2">Uncharacterized protein</fullName>
    </submittedName>
</protein>
<organism evidence="2 3">
    <name type="scientific">Nocardia stercoris</name>
    <dbReference type="NCBI Taxonomy" id="2483361"/>
    <lineage>
        <taxon>Bacteria</taxon>
        <taxon>Bacillati</taxon>
        <taxon>Actinomycetota</taxon>
        <taxon>Actinomycetes</taxon>
        <taxon>Mycobacteriales</taxon>
        <taxon>Nocardiaceae</taxon>
        <taxon>Nocardia</taxon>
    </lineage>
</organism>
<proteinExistence type="predicted"/>
<evidence type="ECO:0000313" key="2">
    <source>
        <dbReference type="EMBL" id="RMI35814.1"/>
    </source>
</evidence>
<accession>A0A3M2LEH4</accession>